<evidence type="ECO:0000313" key="3">
    <source>
        <dbReference type="Proteomes" id="UP000006443"/>
    </source>
</evidence>
<reference evidence="2 3" key="1">
    <citation type="submission" date="2009-02" db="EMBL/GenBank/DDBJ databases">
        <title>Sequencing of the draft genome and assembly of Dethiobacter alkaliphilus AHT 1.</title>
        <authorList>
            <consortium name="US DOE Joint Genome Institute (JGI-PGF)"/>
            <person name="Lucas S."/>
            <person name="Copeland A."/>
            <person name="Lapidus A."/>
            <person name="Glavina del Rio T."/>
            <person name="Dalin E."/>
            <person name="Tice H."/>
            <person name="Bruce D."/>
            <person name="Goodwin L."/>
            <person name="Pitluck S."/>
            <person name="Larimer F."/>
            <person name="Land M.L."/>
            <person name="Hauser L."/>
            <person name="Muyzer G."/>
        </authorList>
    </citation>
    <scope>NUCLEOTIDE SEQUENCE [LARGE SCALE GENOMIC DNA]</scope>
    <source>
        <strain evidence="2 3">AHT 1</strain>
    </source>
</reference>
<dbReference type="InterPro" id="IPR036034">
    <property type="entry name" value="PDZ_sf"/>
</dbReference>
<dbReference type="AlphaFoldDB" id="C0GI38"/>
<dbReference type="InterPro" id="IPR041489">
    <property type="entry name" value="PDZ_6"/>
</dbReference>
<dbReference type="PROSITE" id="PS50106">
    <property type="entry name" value="PDZ"/>
    <property type="match status" value="1"/>
</dbReference>
<organism evidence="2 3">
    <name type="scientific">Dethiobacter alkaliphilus AHT 1</name>
    <dbReference type="NCBI Taxonomy" id="555088"/>
    <lineage>
        <taxon>Bacteria</taxon>
        <taxon>Bacillati</taxon>
        <taxon>Bacillota</taxon>
        <taxon>Dethiobacteria</taxon>
        <taxon>Dethiobacterales</taxon>
        <taxon>Dethiobacteraceae</taxon>
        <taxon>Dethiobacter</taxon>
    </lineage>
</organism>
<dbReference type="Gene3D" id="3.20.20.70">
    <property type="entry name" value="Aldolase class I"/>
    <property type="match status" value="1"/>
</dbReference>
<dbReference type="InterPro" id="IPR013785">
    <property type="entry name" value="Aldolase_TIM"/>
</dbReference>
<dbReference type="InterPro" id="IPR058240">
    <property type="entry name" value="rSAM_sf"/>
</dbReference>
<sequence length="435" mass="49233">MHMTRGNEVERVEPGSIAEELEIATGDTIVAINGENPSDILDWRLAESSEDILLVVQHADGELVEYEIEKDFDEPLGIVFASPTLDDIRSCQNRCVFCFVDQMPPAMRSTLYIKDDDYRLSFLSGSYITLTNLREEDVARIEKLHLSPLYVSVHTTDSQLRRRMMNHKRAGEVLLLLKRLTEAGIEFHTQVVLCPGLNDKEALDQTITDLYGLYPGIKSLAVVPVGLTGHREKLYPLSPCDKSHAQEVLEQLTAWQKKCLQESKTRFVFAADEFYNMADKEVPDHHWYEGYPQLENGVGLLRLLLNDWEKLRQTLPEKITAEKNVAVVTGSSAVRYLEPIMDQLNKIEGLNIRLIGLQNRFFGGHVTVTGLLTASDIIAGLKDKEKADRIYLPAVMLKEGKELFLDGYTINDLAQELNTDLRVVNDLDNFLTDLL</sequence>
<dbReference type="eggNOG" id="COG1625">
    <property type="taxonomic scope" value="Bacteria"/>
</dbReference>
<dbReference type="SUPFAM" id="SSF102114">
    <property type="entry name" value="Radical SAM enzymes"/>
    <property type="match status" value="1"/>
</dbReference>
<dbReference type="SUPFAM" id="SSF50156">
    <property type="entry name" value="PDZ domain-like"/>
    <property type="match status" value="1"/>
</dbReference>
<gene>
    <name evidence="2" type="ORF">DealDRAFT_2147</name>
</gene>
<dbReference type="STRING" id="555088.DealDRAFT_2147"/>
<accession>C0GI38</accession>
<dbReference type="EMBL" id="ACJM01000010">
    <property type="protein sequence ID" value="EEG77112.1"/>
    <property type="molecule type" value="Genomic_DNA"/>
</dbReference>
<dbReference type="Pfam" id="PF19238">
    <property type="entry name" value="Radical_SAM_2"/>
    <property type="match status" value="1"/>
</dbReference>
<proteinExistence type="predicted"/>
<dbReference type="InterPro" id="IPR045375">
    <property type="entry name" value="Put_radical_SAM-like_N"/>
</dbReference>
<keyword evidence="3" id="KW-1185">Reference proteome</keyword>
<dbReference type="Pfam" id="PF17820">
    <property type="entry name" value="PDZ_6"/>
    <property type="match status" value="1"/>
</dbReference>
<dbReference type="InterPro" id="IPR001478">
    <property type="entry name" value="PDZ"/>
</dbReference>
<dbReference type="Proteomes" id="UP000006443">
    <property type="component" value="Unassembled WGS sequence"/>
</dbReference>
<protein>
    <recommendedName>
        <fullName evidence="1">PDZ domain-containing protein</fullName>
    </recommendedName>
</protein>
<dbReference type="CDD" id="cd01335">
    <property type="entry name" value="Radical_SAM"/>
    <property type="match status" value="1"/>
</dbReference>
<dbReference type="Pfam" id="PF04459">
    <property type="entry name" value="DUF512"/>
    <property type="match status" value="1"/>
</dbReference>
<feature type="domain" description="PDZ" evidence="1">
    <location>
        <begin position="1"/>
        <end position="60"/>
    </location>
</feature>
<evidence type="ECO:0000313" key="2">
    <source>
        <dbReference type="EMBL" id="EEG77112.1"/>
    </source>
</evidence>
<name>C0GI38_DETAL</name>
<dbReference type="InterPro" id="IPR007549">
    <property type="entry name" value="DUF512"/>
</dbReference>
<dbReference type="Gene3D" id="2.30.42.10">
    <property type="match status" value="1"/>
</dbReference>
<comment type="caution">
    <text evidence="2">The sequence shown here is derived from an EMBL/GenBank/DDBJ whole genome shotgun (WGS) entry which is preliminary data.</text>
</comment>
<evidence type="ECO:0000259" key="1">
    <source>
        <dbReference type="PROSITE" id="PS50106"/>
    </source>
</evidence>